<reference evidence="1 4" key="3">
    <citation type="submission" date="2019-06" db="EMBL/GenBank/DDBJ databases">
        <title>Whole genome shotgun sequence of Brevibacillus reuszeri NBRC 15719.</title>
        <authorList>
            <person name="Hosoyama A."/>
            <person name="Uohara A."/>
            <person name="Ohji S."/>
            <person name="Ichikawa N."/>
        </authorList>
    </citation>
    <scope>NUCLEOTIDE SEQUENCE [LARGE SCALE GENOMIC DNA]</scope>
    <source>
        <strain evidence="1 4">NBRC 15719</strain>
    </source>
</reference>
<name>A0A0K9YJU5_9BACL</name>
<dbReference type="AlphaFoldDB" id="A0A0K9YJU5"/>
<dbReference type="Proteomes" id="UP000036834">
    <property type="component" value="Unassembled WGS sequence"/>
</dbReference>
<dbReference type="PATRIC" id="fig|54915.3.peg.356"/>
<comment type="caution">
    <text evidence="2">The sequence shown here is derived from an EMBL/GenBank/DDBJ whole genome shotgun (WGS) entry which is preliminary data.</text>
</comment>
<sequence>MSRWGKKTRVVIAWDAEELDVAVNQARLNWQHARHLAEISEPDSSLDDVIYYLHLTEKRYMYLLAQAKRERYRKQA</sequence>
<dbReference type="EMBL" id="BJON01000025">
    <property type="protein sequence ID" value="GED72079.1"/>
    <property type="molecule type" value="Genomic_DNA"/>
</dbReference>
<dbReference type="Proteomes" id="UP000319578">
    <property type="component" value="Unassembled WGS sequence"/>
</dbReference>
<dbReference type="RefSeq" id="WP_049742881.1">
    <property type="nucleotide sequence ID" value="NZ_BJON01000025.1"/>
</dbReference>
<dbReference type="Pfam" id="PF10704">
    <property type="entry name" value="DUF2508"/>
    <property type="match status" value="1"/>
</dbReference>
<gene>
    <name evidence="2" type="ORF">ADS79_33900</name>
    <name evidence="1" type="ORF">BRE01_57810</name>
</gene>
<evidence type="ECO:0000313" key="3">
    <source>
        <dbReference type="Proteomes" id="UP000036834"/>
    </source>
</evidence>
<dbReference type="InterPro" id="IPR019644">
    <property type="entry name" value="DUF2508"/>
</dbReference>
<dbReference type="STRING" id="54915.ADS79_33900"/>
<organism evidence="2 3">
    <name type="scientific">Brevibacillus reuszeri</name>
    <dbReference type="NCBI Taxonomy" id="54915"/>
    <lineage>
        <taxon>Bacteria</taxon>
        <taxon>Bacillati</taxon>
        <taxon>Bacillota</taxon>
        <taxon>Bacilli</taxon>
        <taxon>Bacillales</taxon>
        <taxon>Paenibacillaceae</taxon>
        <taxon>Brevibacillus</taxon>
    </lineage>
</organism>
<reference evidence="2" key="2">
    <citation type="submission" date="2015-07" db="EMBL/GenBank/DDBJ databases">
        <title>MeaNS - Measles Nucleotide Surveillance Program.</title>
        <authorList>
            <person name="Tran T."/>
            <person name="Druce J."/>
        </authorList>
    </citation>
    <scope>NUCLEOTIDE SEQUENCE</scope>
    <source>
        <strain evidence="2">DSM 9887</strain>
    </source>
</reference>
<protein>
    <recommendedName>
        <fullName evidence="5">DUF2508 domain-containing protein</fullName>
    </recommendedName>
</protein>
<keyword evidence="4" id="KW-1185">Reference proteome</keyword>
<accession>A0A0K9YJU5</accession>
<evidence type="ECO:0000313" key="1">
    <source>
        <dbReference type="EMBL" id="GED72079.1"/>
    </source>
</evidence>
<evidence type="ECO:0008006" key="5">
    <source>
        <dbReference type="Google" id="ProtNLM"/>
    </source>
</evidence>
<evidence type="ECO:0000313" key="2">
    <source>
        <dbReference type="EMBL" id="KNB68470.1"/>
    </source>
</evidence>
<reference evidence="3" key="1">
    <citation type="submission" date="2015-07" db="EMBL/GenBank/DDBJ databases">
        <title>Genome sequencing project for genomic taxonomy and phylogenomics of Bacillus-like bacteria.</title>
        <authorList>
            <person name="Liu B."/>
            <person name="Wang J."/>
            <person name="Zhu Y."/>
            <person name="Liu G."/>
            <person name="Chen Q."/>
            <person name="Chen Z."/>
            <person name="Lan J."/>
            <person name="Che J."/>
            <person name="Ge C."/>
            <person name="Shi H."/>
            <person name="Pan Z."/>
            <person name="Liu X."/>
        </authorList>
    </citation>
    <scope>NUCLEOTIDE SEQUENCE [LARGE SCALE GENOMIC DNA]</scope>
    <source>
        <strain evidence="3">DSM 9887</strain>
    </source>
</reference>
<proteinExistence type="predicted"/>
<dbReference type="OrthoDB" id="1809893at2"/>
<dbReference type="EMBL" id="LGIQ01000020">
    <property type="protein sequence ID" value="KNB68470.1"/>
    <property type="molecule type" value="Genomic_DNA"/>
</dbReference>
<evidence type="ECO:0000313" key="4">
    <source>
        <dbReference type="Proteomes" id="UP000319578"/>
    </source>
</evidence>